<feature type="domain" description="Ketopantoate reductase C-terminal" evidence="7">
    <location>
        <begin position="199"/>
        <end position="317"/>
    </location>
</feature>
<evidence type="ECO:0000256" key="4">
    <source>
        <dbReference type="RuleBase" id="RU362068"/>
    </source>
</evidence>
<keyword evidence="5" id="KW-0732">Signal</keyword>
<reference evidence="8 9" key="1">
    <citation type="submission" date="2017-12" db="EMBL/GenBank/DDBJ databases">
        <authorList>
            <consortium name="DOE Joint Genome Institute"/>
            <person name="Haridas S."/>
            <person name="Kjaerbolling I."/>
            <person name="Vesth T.C."/>
            <person name="Frisvad J.C."/>
            <person name="Nybo J.L."/>
            <person name="Theobald S."/>
            <person name="Kuo A."/>
            <person name="Bowyer P."/>
            <person name="Matsuda Y."/>
            <person name="Mondo S."/>
            <person name="Lyhne E.K."/>
            <person name="Kogle M.E."/>
            <person name="Clum A."/>
            <person name="Lipzen A."/>
            <person name="Salamov A."/>
            <person name="Ngan C.Y."/>
            <person name="Daum C."/>
            <person name="Chiniquy J."/>
            <person name="Barry K."/>
            <person name="LaButti K."/>
            <person name="Simmons B.A."/>
            <person name="Magnuson J.K."/>
            <person name="Mortensen U.H."/>
            <person name="Larsen T.O."/>
            <person name="Grigoriev I.V."/>
            <person name="Baker S.E."/>
            <person name="Andersen M.R."/>
            <person name="Nordberg H.P."/>
            <person name="Cantor M.N."/>
            <person name="Hua S.X."/>
        </authorList>
    </citation>
    <scope>NUCLEOTIDE SEQUENCE [LARGE SCALE GENOMIC DNA]</scope>
    <source>
        <strain evidence="8 9">CBS 102.13</strain>
    </source>
</reference>
<sequence length="328" mass="35375">MAKTRVLLIGSGGIGTVAALNLQTGQQADVSVVLRSNYPAVQATGFRIDSCDHGILENWRPAAVLNSVPDTSADHTTRFDYIVCCTKNIADSTPRLSDIMSPAVTPGHTVIVLIQNGLNIERPVQARFPSNIVLSGVSRTDAHEIAKGVIQHKQSDNLNIGAFHHPTIHLTELTAAAEHFVRIYSAGGKTVCRHEPNVGLDRWTKLVYNATLNPICALTGLDTGSLQTDGRSLDALVVPAMKEVVAVAAAKGYLLPEDIIPRTIASNPVEKKISPSMLMDVRKGNLIEHENILGEVFREAETLGIAAPMLSMLYHLCCGVQLRLKKAE</sequence>
<dbReference type="InterPro" id="IPR013328">
    <property type="entry name" value="6PGD_dom2"/>
</dbReference>
<dbReference type="EC" id="1.1.1.169" evidence="4"/>
<dbReference type="OrthoDB" id="3609at2759"/>
<dbReference type="PANTHER" id="PTHR21708">
    <property type="entry name" value="PROBABLE 2-DEHYDROPANTOATE 2-REDUCTASE"/>
    <property type="match status" value="1"/>
</dbReference>
<evidence type="ECO:0000259" key="7">
    <source>
        <dbReference type="Pfam" id="PF08546"/>
    </source>
</evidence>
<evidence type="ECO:0000256" key="3">
    <source>
        <dbReference type="ARBA" id="ARBA00023002"/>
    </source>
</evidence>
<evidence type="ECO:0000259" key="6">
    <source>
        <dbReference type="Pfam" id="PF02558"/>
    </source>
</evidence>
<comment type="function">
    <text evidence="4">Catalyzes the NADPH-dependent reduction of ketopantoate into pantoic acid.</text>
</comment>
<dbReference type="GO" id="GO:0005737">
    <property type="term" value="C:cytoplasm"/>
    <property type="evidence" value="ECO:0007669"/>
    <property type="project" value="TreeGrafter"/>
</dbReference>
<dbReference type="InterPro" id="IPR003710">
    <property type="entry name" value="ApbA"/>
</dbReference>
<dbReference type="PANTHER" id="PTHR21708:SF30">
    <property type="entry name" value="2-DEHYDROPANTOATE 2-REDUCTASE-RELATED"/>
    <property type="match status" value="1"/>
</dbReference>
<comment type="catalytic activity">
    <reaction evidence="4">
        <text>(R)-pantoate + NADP(+) = 2-dehydropantoate + NADPH + H(+)</text>
        <dbReference type="Rhea" id="RHEA:16233"/>
        <dbReference type="ChEBI" id="CHEBI:11561"/>
        <dbReference type="ChEBI" id="CHEBI:15378"/>
        <dbReference type="ChEBI" id="CHEBI:15980"/>
        <dbReference type="ChEBI" id="CHEBI:57783"/>
        <dbReference type="ChEBI" id="CHEBI:58349"/>
        <dbReference type="EC" id="1.1.1.169"/>
    </reaction>
</comment>
<organism evidence="8 9">
    <name type="scientific">Aspergillus candidus</name>
    <dbReference type="NCBI Taxonomy" id="41067"/>
    <lineage>
        <taxon>Eukaryota</taxon>
        <taxon>Fungi</taxon>
        <taxon>Dikarya</taxon>
        <taxon>Ascomycota</taxon>
        <taxon>Pezizomycotina</taxon>
        <taxon>Eurotiomycetes</taxon>
        <taxon>Eurotiomycetidae</taxon>
        <taxon>Eurotiales</taxon>
        <taxon>Aspergillaceae</taxon>
        <taxon>Aspergillus</taxon>
        <taxon>Aspergillus subgen. Circumdati</taxon>
    </lineage>
</organism>
<dbReference type="Proteomes" id="UP000234585">
    <property type="component" value="Unassembled WGS sequence"/>
</dbReference>
<name>A0A2I2F3S5_ASPCN</name>
<dbReference type="SUPFAM" id="SSF48179">
    <property type="entry name" value="6-phosphogluconate dehydrogenase C-terminal domain-like"/>
    <property type="match status" value="1"/>
</dbReference>
<dbReference type="RefSeq" id="XP_024669250.1">
    <property type="nucleotide sequence ID" value="XM_024817871.1"/>
</dbReference>
<dbReference type="GeneID" id="36525031"/>
<feature type="signal peptide" evidence="5">
    <location>
        <begin position="1"/>
        <end position="19"/>
    </location>
</feature>
<evidence type="ECO:0000313" key="8">
    <source>
        <dbReference type="EMBL" id="PLB35238.1"/>
    </source>
</evidence>
<dbReference type="SUPFAM" id="SSF51735">
    <property type="entry name" value="NAD(P)-binding Rossmann-fold domains"/>
    <property type="match status" value="1"/>
</dbReference>
<accession>A0A2I2F3S5</accession>
<dbReference type="AlphaFoldDB" id="A0A2I2F3S5"/>
<dbReference type="Gene3D" id="3.40.50.720">
    <property type="entry name" value="NAD(P)-binding Rossmann-like Domain"/>
    <property type="match status" value="1"/>
</dbReference>
<dbReference type="Gene3D" id="1.10.1040.10">
    <property type="entry name" value="N-(1-d-carboxylethyl)-l-norvaline Dehydrogenase, domain 2"/>
    <property type="match status" value="1"/>
</dbReference>
<feature type="domain" description="Ketopantoate reductase N-terminal" evidence="6">
    <location>
        <begin position="6"/>
        <end position="163"/>
    </location>
</feature>
<evidence type="ECO:0000256" key="2">
    <source>
        <dbReference type="ARBA" id="ARBA00022857"/>
    </source>
</evidence>
<keyword evidence="9" id="KW-1185">Reference proteome</keyword>
<dbReference type="Pfam" id="PF08546">
    <property type="entry name" value="ApbA_C"/>
    <property type="match status" value="1"/>
</dbReference>
<evidence type="ECO:0000256" key="5">
    <source>
        <dbReference type="SAM" id="SignalP"/>
    </source>
</evidence>
<dbReference type="InterPro" id="IPR013332">
    <property type="entry name" value="KPR_N"/>
</dbReference>
<dbReference type="NCBIfam" id="TIGR00745">
    <property type="entry name" value="apbA_panE"/>
    <property type="match status" value="1"/>
</dbReference>
<dbReference type="GO" id="GO:0008677">
    <property type="term" value="F:2-dehydropantoate 2-reductase activity"/>
    <property type="evidence" value="ECO:0007669"/>
    <property type="project" value="UniProtKB-EC"/>
</dbReference>
<dbReference type="EMBL" id="KZ559165">
    <property type="protein sequence ID" value="PLB35238.1"/>
    <property type="molecule type" value="Genomic_DNA"/>
</dbReference>
<comment type="similarity">
    <text evidence="1 4">Belongs to the ketopantoate reductase family.</text>
</comment>
<dbReference type="InterPro" id="IPR051402">
    <property type="entry name" value="KPR-Related"/>
</dbReference>
<protein>
    <recommendedName>
        <fullName evidence="4">2-dehydropantoate 2-reductase</fullName>
        <ecNumber evidence="4">1.1.1.169</ecNumber>
    </recommendedName>
    <alternativeName>
        <fullName evidence="4">Ketopantoate reductase</fullName>
    </alternativeName>
</protein>
<keyword evidence="2 4" id="KW-0521">NADP</keyword>
<dbReference type="InterPro" id="IPR008927">
    <property type="entry name" value="6-PGluconate_DH-like_C_sf"/>
</dbReference>
<dbReference type="InterPro" id="IPR036291">
    <property type="entry name" value="NAD(P)-bd_dom_sf"/>
</dbReference>
<dbReference type="Pfam" id="PF02558">
    <property type="entry name" value="ApbA"/>
    <property type="match status" value="1"/>
</dbReference>
<dbReference type="FunFam" id="1.10.1040.10:FF:000017">
    <property type="entry name" value="2-dehydropantoate 2-reductase"/>
    <property type="match status" value="1"/>
</dbReference>
<dbReference type="GO" id="GO:0015940">
    <property type="term" value="P:pantothenate biosynthetic process"/>
    <property type="evidence" value="ECO:0007669"/>
    <property type="project" value="InterPro"/>
</dbReference>
<evidence type="ECO:0000313" key="9">
    <source>
        <dbReference type="Proteomes" id="UP000234585"/>
    </source>
</evidence>
<keyword evidence="3 4" id="KW-0560">Oxidoreductase</keyword>
<proteinExistence type="inferred from homology"/>
<gene>
    <name evidence="8" type="ORF">BDW47DRAFT_133578</name>
</gene>
<dbReference type="InterPro" id="IPR013752">
    <property type="entry name" value="KPA_reductase"/>
</dbReference>
<evidence type="ECO:0000256" key="1">
    <source>
        <dbReference type="ARBA" id="ARBA00007870"/>
    </source>
</evidence>
<feature type="chain" id="PRO_5014176675" description="2-dehydropantoate 2-reductase" evidence="5">
    <location>
        <begin position="20"/>
        <end position="328"/>
    </location>
</feature>
<dbReference type="STRING" id="41067.A0A2I2F3S5"/>